<organism evidence="2 3">
    <name type="scientific">Engystomops pustulosus</name>
    <name type="common">Tungara frog</name>
    <name type="synonym">Physalaemus pustulosus</name>
    <dbReference type="NCBI Taxonomy" id="76066"/>
    <lineage>
        <taxon>Eukaryota</taxon>
        <taxon>Metazoa</taxon>
        <taxon>Chordata</taxon>
        <taxon>Craniata</taxon>
        <taxon>Vertebrata</taxon>
        <taxon>Euteleostomi</taxon>
        <taxon>Amphibia</taxon>
        <taxon>Batrachia</taxon>
        <taxon>Anura</taxon>
        <taxon>Neobatrachia</taxon>
        <taxon>Hyloidea</taxon>
        <taxon>Leptodactylidae</taxon>
        <taxon>Leiuperinae</taxon>
        <taxon>Engystomops</taxon>
    </lineage>
</organism>
<evidence type="ECO:0000313" key="2">
    <source>
        <dbReference type="EMBL" id="KAG8555026.1"/>
    </source>
</evidence>
<feature type="compositionally biased region" description="Polar residues" evidence="1">
    <location>
        <begin position="7"/>
        <end position="18"/>
    </location>
</feature>
<evidence type="ECO:0000256" key="1">
    <source>
        <dbReference type="SAM" id="MobiDB-lite"/>
    </source>
</evidence>
<dbReference type="Proteomes" id="UP000824782">
    <property type="component" value="Unassembled WGS sequence"/>
</dbReference>
<sequence length="107" mass="11838">MAKRSGARSTSTPNTKTSPGYDHFMAGFAAASSVLMAICNRIEVTQEGSGIVTKQLKDTISAQYSEGMFRQTYKFWVIVHQESIDKRSPMDNNSSILTHIPRGNSQH</sequence>
<feature type="region of interest" description="Disordered" evidence="1">
    <location>
        <begin position="87"/>
        <end position="107"/>
    </location>
</feature>
<comment type="caution">
    <text evidence="2">The sequence shown here is derived from an EMBL/GenBank/DDBJ whole genome shotgun (WGS) entry which is preliminary data.</text>
</comment>
<evidence type="ECO:0000313" key="3">
    <source>
        <dbReference type="Proteomes" id="UP000824782"/>
    </source>
</evidence>
<feature type="compositionally biased region" description="Polar residues" evidence="1">
    <location>
        <begin position="90"/>
        <end position="107"/>
    </location>
</feature>
<gene>
    <name evidence="2" type="ORF">GDO81_017551</name>
</gene>
<proteinExistence type="predicted"/>
<reference evidence="2" key="1">
    <citation type="thesis" date="2020" institute="ProQuest LLC" country="789 East Eisenhower Parkway, Ann Arbor, MI, USA">
        <title>Comparative Genomics and Chromosome Evolution.</title>
        <authorList>
            <person name="Mudd A.B."/>
        </authorList>
    </citation>
    <scope>NUCLEOTIDE SEQUENCE</scope>
    <source>
        <strain evidence="2">237g6f4</strain>
        <tissue evidence="2">Blood</tissue>
    </source>
</reference>
<name>A0AAV7A0Y7_ENGPU</name>
<dbReference type="AlphaFoldDB" id="A0AAV7A0Y7"/>
<feature type="region of interest" description="Disordered" evidence="1">
    <location>
        <begin position="1"/>
        <end position="21"/>
    </location>
</feature>
<protein>
    <submittedName>
        <fullName evidence="2">Uncharacterized protein</fullName>
    </submittedName>
</protein>
<accession>A0AAV7A0Y7</accession>
<keyword evidence="3" id="KW-1185">Reference proteome</keyword>
<dbReference type="EMBL" id="WNYA01000009">
    <property type="protein sequence ID" value="KAG8555026.1"/>
    <property type="molecule type" value="Genomic_DNA"/>
</dbReference>